<reference evidence="2" key="1">
    <citation type="submission" date="2018-06" db="EMBL/GenBank/DDBJ databases">
        <authorList>
            <person name="Zhirakovskaya E."/>
        </authorList>
    </citation>
    <scope>NUCLEOTIDE SEQUENCE</scope>
</reference>
<keyword evidence="1" id="KW-0812">Transmembrane</keyword>
<keyword evidence="1" id="KW-1133">Transmembrane helix</keyword>
<evidence type="ECO:0000256" key="1">
    <source>
        <dbReference type="SAM" id="Phobius"/>
    </source>
</evidence>
<name>A0A3B0YXT9_9ZZZZ</name>
<organism evidence="2">
    <name type="scientific">hydrothermal vent metagenome</name>
    <dbReference type="NCBI Taxonomy" id="652676"/>
    <lineage>
        <taxon>unclassified sequences</taxon>
        <taxon>metagenomes</taxon>
        <taxon>ecological metagenomes</taxon>
    </lineage>
</organism>
<proteinExistence type="predicted"/>
<dbReference type="InterPro" id="IPR049708">
    <property type="entry name" value="PP0621-like"/>
</dbReference>
<dbReference type="AlphaFoldDB" id="A0A3B0YXT9"/>
<dbReference type="EMBL" id="UOFM01000345">
    <property type="protein sequence ID" value="VAW80197.1"/>
    <property type="molecule type" value="Genomic_DNA"/>
</dbReference>
<keyword evidence="1" id="KW-0472">Membrane</keyword>
<evidence type="ECO:0000313" key="2">
    <source>
        <dbReference type="EMBL" id="VAW80197.1"/>
    </source>
</evidence>
<gene>
    <name evidence="2" type="ORF">MNBD_GAMMA14-1629</name>
</gene>
<accession>A0A3B0YXT9</accession>
<feature type="transmembrane region" description="Helical" evidence="1">
    <location>
        <begin position="20"/>
        <end position="42"/>
    </location>
</feature>
<protein>
    <submittedName>
        <fullName evidence="2">Uncharacterized protein</fullName>
    </submittedName>
</protein>
<sequence length="95" mass="11079">MTGCGVKPYWQLLSYTVHYATMFGIRILIYLLGIALVVWILFRLGRRSPIEKSAKKQQVDDMVRCARCGTFIPRNEAIHEGDRDYCSTQHRDEDR</sequence>
<dbReference type="NCBIfam" id="NF041023">
    <property type="entry name" value="PP0621_fam"/>
    <property type="match status" value="1"/>
</dbReference>